<dbReference type="AlphaFoldDB" id="A0A0W0VBM3"/>
<organism evidence="2 3">
    <name type="scientific">Legionella jordanis</name>
    <dbReference type="NCBI Taxonomy" id="456"/>
    <lineage>
        <taxon>Bacteria</taxon>
        <taxon>Pseudomonadati</taxon>
        <taxon>Pseudomonadota</taxon>
        <taxon>Gammaproteobacteria</taxon>
        <taxon>Legionellales</taxon>
        <taxon>Legionellaceae</taxon>
        <taxon>Legionella</taxon>
    </lineage>
</organism>
<sequence>MADIYLSYSFKDEVLLISCSHNAFNSLVGSGAHTAPNTISHNKTVANDKELKNWLHDEFSAIKTHSDYSSVKKVVYIGDVNLNHSAKSEFPLFIRDNFIKDHFSPHPVQKVLFSADEDIVQDARALNIPDATVVITQSSKPAASQIINQMQANKKPASQNQGDEFGILTEENEEDENWVPPENEFKSIFKGDRYSMFHHDASASKKNIQKDNPEPDSPESGM</sequence>
<accession>A0A0W0VBM3</accession>
<evidence type="ECO:0000256" key="1">
    <source>
        <dbReference type="SAM" id="MobiDB-lite"/>
    </source>
</evidence>
<dbReference type="EMBL" id="LNYJ01000011">
    <property type="protein sequence ID" value="KTD17502.1"/>
    <property type="molecule type" value="Genomic_DNA"/>
</dbReference>
<reference evidence="2 3" key="1">
    <citation type="submission" date="2015-11" db="EMBL/GenBank/DDBJ databases">
        <title>Genomic analysis of 38 Legionella species identifies large and diverse effector repertoires.</title>
        <authorList>
            <person name="Burstein D."/>
            <person name="Amaro F."/>
            <person name="Zusman T."/>
            <person name="Lifshitz Z."/>
            <person name="Cohen O."/>
            <person name="Gilbert J.A."/>
            <person name="Pupko T."/>
            <person name="Shuman H.A."/>
            <person name="Segal G."/>
        </authorList>
    </citation>
    <scope>NUCLEOTIDE SEQUENCE [LARGE SCALE GENOMIC DNA]</scope>
    <source>
        <strain evidence="2 3">BL-540</strain>
    </source>
</reference>
<dbReference type="OrthoDB" id="9936754at2"/>
<gene>
    <name evidence="2" type="ORF">Ljor_1808</name>
</gene>
<feature type="region of interest" description="Disordered" evidence="1">
    <location>
        <begin position="200"/>
        <end position="222"/>
    </location>
</feature>
<keyword evidence="3" id="KW-1185">Reference proteome</keyword>
<comment type="caution">
    <text evidence="2">The sequence shown here is derived from an EMBL/GenBank/DDBJ whole genome shotgun (WGS) entry which is preliminary data.</text>
</comment>
<evidence type="ECO:0000313" key="3">
    <source>
        <dbReference type="Proteomes" id="UP000055035"/>
    </source>
</evidence>
<feature type="compositionally biased region" description="Basic and acidic residues" evidence="1">
    <location>
        <begin position="200"/>
        <end position="213"/>
    </location>
</feature>
<proteinExistence type="predicted"/>
<protein>
    <submittedName>
        <fullName evidence="2">Uncharacterized protein</fullName>
    </submittedName>
</protein>
<dbReference type="PATRIC" id="fig|456.5.peg.1930"/>
<evidence type="ECO:0000313" key="2">
    <source>
        <dbReference type="EMBL" id="KTD17502.1"/>
    </source>
</evidence>
<name>A0A0W0VBM3_9GAMM</name>
<dbReference type="Proteomes" id="UP000055035">
    <property type="component" value="Unassembled WGS sequence"/>
</dbReference>
<dbReference type="RefSeq" id="WP_058471249.1">
    <property type="nucleotide sequence ID" value="NZ_CAAAIC010000008.1"/>
</dbReference>